<dbReference type="AlphaFoldDB" id="A0A4Y7STD4"/>
<protein>
    <recommendedName>
        <fullName evidence="3">Nephrocystin 3-like N-terminal domain-containing protein</fullName>
    </recommendedName>
</protein>
<feature type="region of interest" description="Disordered" evidence="2">
    <location>
        <begin position="1"/>
        <end position="151"/>
    </location>
</feature>
<reference evidence="4 5" key="1">
    <citation type="journal article" date="2019" name="Nat. Ecol. Evol.">
        <title>Megaphylogeny resolves global patterns of mushroom evolution.</title>
        <authorList>
            <person name="Varga T."/>
            <person name="Krizsan K."/>
            <person name="Foldi C."/>
            <person name="Dima B."/>
            <person name="Sanchez-Garcia M."/>
            <person name="Sanchez-Ramirez S."/>
            <person name="Szollosi G.J."/>
            <person name="Szarkandi J.G."/>
            <person name="Papp V."/>
            <person name="Albert L."/>
            <person name="Andreopoulos W."/>
            <person name="Angelini C."/>
            <person name="Antonin V."/>
            <person name="Barry K.W."/>
            <person name="Bougher N.L."/>
            <person name="Buchanan P."/>
            <person name="Buyck B."/>
            <person name="Bense V."/>
            <person name="Catcheside P."/>
            <person name="Chovatia M."/>
            <person name="Cooper J."/>
            <person name="Damon W."/>
            <person name="Desjardin D."/>
            <person name="Finy P."/>
            <person name="Geml J."/>
            <person name="Haridas S."/>
            <person name="Hughes K."/>
            <person name="Justo A."/>
            <person name="Karasinski D."/>
            <person name="Kautmanova I."/>
            <person name="Kiss B."/>
            <person name="Kocsube S."/>
            <person name="Kotiranta H."/>
            <person name="LaButti K.M."/>
            <person name="Lechner B.E."/>
            <person name="Liimatainen K."/>
            <person name="Lipzen A."/>
            <person name="Lukacs Z."/>
            <person name="Mihaltcheva S."/>
            <person name="Morgado L.N."/>
            <person name="Niskanen T."/>
            <person name="Noordeloos M.E."/>
            <person name="Ohm R.A."/>
            <person name="Ortiz-Santana B."/>
            <person name="Ovrebo C."/>
            <person name="Racz N."/>
            <person name="Riley R."/>
            <person name="Savchenko A."/>
            <person name="Shiryaev A."/>
            <person name="Soop K."/>
            <person name="Spirin V."/>
            <person name="Szebenyi C."/>
            <person name="Tomsovsky M."/>
            <person name="Tulloss R.E."/>
            <person name="Uehling J."/>
            <person name="Grigoriev I.V."/>
            <person name="Vagvolgyi C."/>
            <person name="Papp T."/>
            <person name="Martin F.M."/>
            <person name="Miettinen O."/>
            <person name="Hibbett D.S."/>
            <person name="Nagy L.G."/>
        </authorList>
    </citation>
    <scope>NUCLEOTIDE SEQUENCE [LARGE SCALE GENOMIC DNA]</scope>
    <source>
        <strain evidence="4 5">FP101781</strain>
    </source>
</reference>
<proteinExistence type="predicted"/>
<dbReference type="PANTHER" id="PTHR10039:SF14">
    <property type="entry name" value="NACHT DOMAIN-CONTAINING PROTEIN"/>
    <property type="match status" value="1"/>
</dbReference>
<feature type="domain" description="Nephrocystin 3-like N-terminal" evidence="3">
    <location>
        <begin position="291"/>
        <end position="463"/>
    </location>
</feature>
<dbReference type="EMBL" id="QPFP01000065">
    <property type="protein sequence ID" value="TEB24519.1"/>
    <property type="molecule type" value="Genomic_DNA"/>
</dbReference>
<dbReference type="Gene3D" id="3.40.50.300">
    <property type="entry name" value="P-loop containing nucleotide triphosphate hydrolases"/>
    <property type="match status" value="1"/>
</dbReference>
<name>A0A4Y7STD4_COPMI</name>
<evidence type="ECO:0000256" key="2">
    <source>
        <dbReference type="SAM" id="MobiDB-lite"/>
    </source>
</evidence>
<dbReference type="Proteomes" id="UP000298030">
    <property type="component" value="Unassembled WGS sequence"/>
</dbReference>
<organism evidence="4 5">
    <name type="scientific">Coprinellus micaceus</name>
    <name type="common">Glistening ink-cap mushroom</name>
    <name type="synonym">Coprinus micaceus</name>
    <dbReference type="NCBI Taxonomy" id="71717"/>
    <lineage>
        <taxon>Eukaryota</taxon>
        <taxon>Fungi</taxon>
        <taxon>Dikarya</taxon>
        <taxon>Basidiomycota</taxon>
        <taxon>Agaricomycotina</taxon>
        <taxon>Agaricomycetes</taxon>
        <taxon>Agaricomycetidae</taxon>
        <taxon>Agaricales</taxon>
        <taxon>Agaricineae</taxon>
        <taxon>Psathyrellaceae</taxon>
        <taxon>Coprinellus</taxon>
    </lineage>
</organism>
<dbReference type="OrthoDB" id="674604at2759"/>
<dbReference type="InterPro" id="IPR027417">
    <property type="entry name" value="P-loop_NTPase"/>
</dbReference>
<gene>
    <name evidence="4" type="ORF">FA13DRAFT_1817844</name>
</gene>
<feature type="region of interest" description="Disordered" evidence="2">
    <location>
        <begin position="163"/>
        <end position="194"/>
    </location>
</feature>
<dbReference type="SUPFAM" id="SSF52540">
    <property type="entry name" value="P-loop containing nucleoside triphosphate hydrolases"/>
    <property type="match status" value="1"/>
</dbReference>
<comment type="caution">
    <text evidence="4">The sequence shown here is derived from an EMBL/GenBank/DDBJ whole genome shotgun (WGS) entry which is preliminary data.</text>
</comment>
<feature type="compositionally biased region" description="Polar residues" evidence="2">
    <location>
        <begin position="54"/>
        <end position="64"/>
    </location>
</feature>
<dbReference type="PANTHER" id="PTHR10039">
    <property type="entry name" value="AMELOGENIN"/>
    <property type="match status" value="1"/>
</dbReference>
<accession>A0A4Y7STD4</accession>
<keyword evidence="1" id="KW-0677">Repeat</keyword>
<feature type="compositionally biased region" description="Polar residues" evidence="2">
    <location>
        <begin position="111"/>
        <end position="125"/>
    </location>
</feature>
<evidence type="ECO:0000256" key="1">
    <source>
        <dbReference type="ARBA" id="ARBA00022737"/>
    </source>
</evidence>
<dbReference type="Pfam" id="PF24883">
    <property type="entry name" value="NPHP3_N"/>
    <property type="match status" value="1"/>
</dbReference>
<evidence type="ECO:0000259" key="3">
    <source>
        <dbReference type="Pfam" id="PF24883"/>
    </source>
</evidence>
<keyword evidence="5" id="KW-1185">Reference proteome</keyword>
<dbReference type="InterPro" id="IPR056884">
    <property type="entry name" value="NPHP3-like_N"/>
</dbReference>
<sequence>MPTPACRTNPKSKFVARGRRGKQPKDIEDFGEGEATPSGPSAIASNEHPPIARSTRSATKNRTAGTRERLPRPRSVVNPSRPDRGTSPPPAPRAGSTTRMRSHPYLPPSQKARSGKTSGRAQSTVIDGPDAIDGRRMKPLQAGLPGAGLQGTIRATNTTRIPSLVPHSSAHHSPSTPPASSSTPALRSPSPLALPHIAASPPRVGQPLYVNSTLAVTGTSYFPYSQNVNVGNLNNISGNPKALFDYLDPHICHGAAHNSAERCGAPQCREETRVAIRQDIISWIQYGDGDDEPKKVMWLSGPAGGGKTAIAGSVAVACREEGLLAATFFFSSFSPSVDRSSKRGFIITLAHHMSQHAALHQFKSHLLIAIQNQPDIFHKDLKDQAEHLILGPFRNIDDPGSGSQWPKVIIIDGLDEVAAAPHKGPTKQRILRTSEEEQVEILNVILALSQSPIFPFRIFVASRPERNITEFFDTHAGASTIRLFLDSKYEPDADIRLFLEANFGEIRRHAGITSPSWPGKLILDRLVDMSSGQFIVPVTIIRWVKSGIPQRQLDAVLQLERVGVGKKNPFATLDALYRHILERANAPDDDAGLEVIIKWILTINSGFRKRSLSCAPYNISPPSPPPATFWRQFLEDEEGEFNYRLGPITSLLSVPLDDTPSPVTIYHKSLIDFLSSPTRCTDLYVDEEKCMSFISERILMVLKEKGPVVPLSSPADLATFLKTFFSLNVLSNECQFFLAFLSKASWAKLATCDAAWWTTVSLSALHCDGSGLPCSRNTHKPSGNDWGHHSYIAQGIYKAIHQSMECPSKASSSAQPGMRQDSSSLCHTACVRWRTGILATAKGLGWCIHRLEGVELDKLPGLSMDDLYMKFRDPLMRRHTCLVCQPVLASG</sequence>
<evidence type="ECO:0000313" key="5">
    <source>
        <dbReference type="Proteomes" id="UP000298030"/>
    </source>
</evidence>
<evidence type="ECO:0000313" key="4">
    <source>
        <dbReference type="EMBL" id="TEB24519.1"/>
    </source>
</evidence>